<feature type="transmembrane region" description="Helical" evidence="8">
    <location>
        <begin position="284"/>
        <end position="312"/>
    </location>
</feature>
<feature type="transmembrane region" description="Helical" evidence="8">
    <location>
        <begin position="343"/>
        <end position="365"/>
    </location>
</feature>
<dbReference type="EMBL" id="BONU01000009">
    <property type="protein sequence ID" value="GIG73446.1"/>
    <property type="molecule type" value="Genomic_DNA"/>
</dbReference>
<feature type="transmembrane region" description="Helical" evidence="8">
    <location>
        <begin position="135"/>
        <end position="156"/>
    </location>
</feature>
<dbReference type="GO" id="GO:0022857">
    <property type="term" value="F:transmembrane transporter activity"/>
    <property type="evidence" value="ECO:0007669"/>
    <property type="project" value="InterPro"/>
</dbReference>
<evidence type="ECO:0000256" key="8">
    <source>
        <dbReference type="SAM" id="Phobius"/>
    </source>
</evidence>
<dbReference type="PANTHER" id="PTHR31806:SF1">
    <property type="entry name" value="PURINE-CYTOSINE PERMEASE FCY2-RELATED"/>
    <property type="match status" value="1"/>
</dbReference>
<evidence type="ECO:0000256" key="5">
    <source>
        <dbReference type="ARBA" id="ARBA00022989"/>
    </source>
</evidence>
<dbReference type="Gene3D" id="1.10.4160.10">
    <property type="entry name" value="Hydantoin permease"/>
    <property type="match status" value="1"/>
</dbReference>
<feature type="transmembrane region" description="Helical" evidence="8">
    <location>
        <begin position="423"/>
        <end position="439"/>
    </location>
</feature>
<evidence type="ECO:0000256" key="1">
    <source>
        <dbReference type="ARBA" id="ARBA00004141"/>
    </source>
</evidence>
<accession>A0A8J3LTP8</accession>
<dbReference type="InterPro" id="IPR001248">
    <property type="entry name" value="Pur-cyt_permease"/>
</dbReference>
<dbReference type="Pfam" id="PF02133">
    <property type="entry name" value="Transp_cyt_pur"/>
    <property type="match status" value="1"/>
</dbReference>
<evidence type="ECO:0000256" key="2">
    <source>
        <dbReference type="ARBA" id="ARBA00008974"/>
    </source>
</evidence>
<evidence type="ECO:0000256" key="7">
    <source>
        <dbReference type="PIRNR" id="PIRNR002744"/>
    </source>
</evidence>
<evidence type="ECO:0000313" key="10">
    <source>
        <dbReference type="Proteomes" id="UP000653674"/>
    </source>
</evidence>
<feature type="transmembrane region" description="Helical" evidence="8">
    <location>
        <begin position="31"/>
        <end position="55"/>
    </location>
</feature>
<evidence type="ECO:0000313" key="9">
    <source>
        <dbReference type="EMBL" id="GIG73446.1"/>
    </source>
</evidence>
<dbReference type="InterPro" id="IPR026030">
    <property type="entry name" value="Pur-cyt_permease_Fcy2/21/22"/>
</dbReference>
<dbReference type="GO" id="GO:0005886">
    <property type="term" value="C:plasma membrane"/>
    <property type="evidence" value="ECO:0007669"/>
    <property type="project" value="TreeGrafter"/>
</dbReference>
<comment type="subcellular location">
    <subcellularLocation>
        <location evidence="1">Membrane</location>
        <topology evidence="1">Multi-pass membrane protein</topology>
    </subcellularLocation>
</comment>
<evidence type="ECO:0000256" key="6">
    <source>
        <dbReference type="ARBA" id="ARBA00023136"/>
    </source>
</evidence>
<feature type="transmembrane region" description="Helical" evidence="8">
    <location>
        <begin position="386"/>
        <end position="403"/>
    </location>
</feature>
<comment type="caution">
    <text evidence="9">The sequence shown here is derived from an EMBL/GenBank/DDBJ whole genome shotgun (WGS) entry which is preliminary data.</text>
</comment>
<dbReference type="RefSeq" id="WP_168078707.1">
    <property type="nucleotide sequence ID" value="NZ_BAAAQJ010000012.1"/>
</dbReference>
<protein>
    <submittedName>
        <fullName evidence="9">Cytosine permease</fullName>
    </submittedName>
</protein>
<sequence>MADEPALSRIEQHGAEPIPLDERHGKPHTQFTIFASTNLAFAVVLTGFFPAFLGLSLAQCVTAIVVGTALASVAIGVLSAMGSRLGVAAPILARGPLGFLGAWPMVAYTSVFGSLGWATVNLVFGAWALQGVVNIPLAVIVIVTAIAQAIIAIFGYDLVHLAARWTTIVMAVVFAIITVLALSKADFSFGVNPEAPDFIGVWGGWLTAAGVFFAYVMGYATFAADYSRYLPANTPAWRVTMYSALGNFVPTVWLGCLGAVIAGFAGQFDAVPAIEQLTGGFAPIVLITLALSTIVINTVNIYGGAISVIALVPRTSRPVAVIVLTAASAVLAIALQGDLYGSFYDFLLLTAYIATPWMVIMMLDYTVGGRRDPRRIPELYDRTRTSSWGLLAWVGACLISVPFWSWKHYTGPIAAAHREWGDLTYLVGAVAGGVLYLAIHRLTVARRAAVPDAPVPAAEQGVA</sequence>
<dbReference type="Proteomes" id="UP000653674">
    <property type="component" value="Unassembled WGS sequence"/>
</dbReference>
<feature type="transmembrane region" description="Helical" evidence="8">
    <location>
        <begin position="61"/>
        <end position="81"/>
    </location>
</feature>
<evidence type="ECO:0000256" key="3">
    <source>
        <dbReference type="ARBA" id="ARBA00022448"/>
    </source>
</evidence>
<dbReference type="PIRSF" id="PIRSF002744">
    <property type="entry name" value="Pur-cyt_permease"/>
    <property type="match status" value="1"/>
</dbReference>
<gene>
    <name evidence="9" type="ORF">Pfl04_18500</name>
</gene>
<feature type="transmembrane region" description="Helical" evidence="8">
    <location>
        <begin position="244"/>
        <end position="264"/>
    </location>
</feature>
<feature type="transmembrane region" description="Helical" evidence="8">
    <location>
        <begin position="202"/>
        <end position="223"/>
    </location>
</feature>
<feature type="transmembrane region" description="Helical" evidence="8">
    <location>
        <begin position="163"/>
        <end position="182"/>
    </location>
</feature>
<dbReference type="PANTHER" id="PTHR31806">
    <property type="entry name" value="PURINE-CYTOSINE PERMEASE FCY2-RELATED"/>
    <property type="match status" value="1"/>
</dbReference>
<keyword evidence="6 7" id="KW-0472">Membrane</keyword>
<evidence type="ECO:0000256" key="4">
    <source>
        <dbReference type="ARBA" id="ARBA00022692"/>
    </source>
</evidence>
<organism evidence="9 10">
    <name type="scientific">Planosporangium flavigriseum</name>
    <dbReference type="NCBI Taxonomy" id="373681"/>
    <lineage>
        <taxon>Bacteria</taxon>
        <taxon>Bacillati</taxon>
        <taxon>Actinomycetota</taxon>
        <taxon>Actinomycetes</taxon>
        <taxon>Micromonosporales</taxon>
        <taxon>Micromonosporaceae</taxon>
        <taxon>Planosporangium</taxon>
    </lineage>
</organism>
<comment type="similarity">
    <text evidence="2 7">Belongs to the purine-cytosine permease (2.A.39) family.</text>
</comment>
<name>A0A8J3LTP8_9ACTN</name>
<keyword evidence="3 7" id="KW-0813">Transport</keyword>
<feature type="transmembrane region" description="Helical" evidence="8">
    <location>
        <begin position="319"/>
        <end position="337"/>
    </location>
</feature>
<dbReference type="AlphaFoldDB" id="A0A8J3LTP8"/>
<feature type="transmembrane region" description="Helical" evidence="8">
    <location>
        <begin position="102"/>
        <end position="129"/>
    </location>
</feature>
<reference evidence="9" key="1">
    <citation type="submission" date="2021-01" db="EMBL/GenBank/DDBJ databases">
        <title>Whole genome shotgun sequence of Planosporangium flavigriseum NBRC 105377.</title>
        <authorList>
            <person name="Komaki H."/>
            <person name="Tamura T."/>
        </authorList>
    </citation>
    <scope>NUCLEOTIDE SEQUENCE</scope>
    <source>
        <strain evidence="9">NBRC 105377</strain>
    </source>
</reference>
<proteinExistence type="inferred from homology"/>
<keyword evidence="10" id="KW-1185">Reference proteome</keyword>
<keyword evidence="5 8" id="KW-1133">Transmembrane helix</keyword>
<keyword evidence="4 8" id="KW-0812">Transmembrane</keyword>